<evidence type="ECO:0000313" key="2">
    <source>
        <dbReference type="Proteomes" id="UP000184241"/>
    </source>
</evidence>
<sequence>MEFKLNKIDTDLRRKLQEKTDDHKVHGKEGITVEAYNEEKEKFRKDKNFKSILEEKKKTKKEKKIIIDGVMVDNLQVEGEREISENSKGVFIDTKK</sequence>
<dbReference type="Proteomes" id="UP000184241">
    <property type="component" value="Unassembled WGS sequence"/>
</dbReference>
<protein>
    <submittedName>
        <fullName evidence="1">Uncharacterized protein</fullName>
    </submittedName>
</protein>
<evidence type="ECO:0000313" key="1">
    <source>
        <dbReference type="EMBL" id="SHI04885.1"/>
    </source>
</evidence>
<dbReference type="RefSeq" id="WP_073018615.1">
    <property type="nucleotide sequence ID" value="NZ_FQXU01000005.1"/>
</dbReference>
<gene>
    <name evidence="1" type="ORF">SAMN02745941_01728</name>
</gene>
<proteinExistence type="predicted"/>
<reference evidence="1 2" key="1">
    <citation type="submission" date="2016-11" db="EMBL/GenBank/DDBJ databases">
        <authorList>
            <person name="Jaros S."/>
            <person name="Januszkiewicz K."/>
            <person name="Wedrychowicz H."/>
        </authorList>
    </citation>
    <scope>NUCLEOTIDE SEQUENCE [LARGE SCALE GENOMIC DNA]</scope>
    <source>
        <strain evidence="1 2">DSM 6191</strain>
    </source>
</reference>
<dbReference type="EMBL" id="FQXU01000005">
    <property type="protein sequence ID" value="SHI04885.1"/>
    <property type="molecule type" value="Genomic_DNA"/>
</dbReference>
<name>A0A1M5XYI1_9CLOT</name>
<dbReference type="AlphaFoldDB" id="A0A1M5XYI1"/>
<accession>A0A1M5XYI1</accession>
<organism evidence="1 2">
    <name type="scientific">Clostridium intestinale DSM 6191</name>
    <dbReference type="NCBI Taxonomy" id="1121320"/>
    <lineage>
        <taxon>Bacteria</taxon>
        <taxon>Bacillati</taxon>
        <taxon>Bacillota</taxon>
        <taxon>Clostridia</taxon>
        <taxon>Eubacteriales</taxon>
        <taxon>Clostridiaceae</taxon>
        <taxon>Clostridium</taxon>
    </lineage>
</organism>